<dbReference type="EMBL" id="MT144974">
    <property type="protein sequence ID" value="QJI02101.1"/>
    <property type="molecule type" value="Genomic_DNA"/>
</dbReference>
<dbReference type="EMBL" id="MT142572">
    <property type="protein sequence ID" value="QJA85415.1"/>
    <property type="molecule type" value="Genomic_DNA"/>
</dbReference>
<feature type="region of interest" description="Disordered" evidence="1">
    <location>
        <begin position="564"/>
        <end position="609"/>
    </location>
</feature>
<evidence type="ECO:0000313" key="2">
    <source>
        <dbReference type="EMBL" id="QJA48865.1"/>
    </source>
</evidence>
<name>A0A6H1ZNL4_9ZZZZ</name>
<evidence type="ECO:0000313" key="3">
    <source>
        <dbReference type="EMBL" id="QJA75979.1"/>
    </source>
</evidence>
<dbReference type="InterPro" id="IPR056909">
    <property type="entry name" value="SU10_portal"/>
</dbReference>
<dbReference type="AlphaFoldDB" id="A0A6H1ZNL4"/>
<gene>
    <name evidence="3" type="ORF">MM415A01615_0006</name>
    <name evidence="4" type="ORF">MM415B02225_0014</name>
    <name evidence="2" type="ORF">TM448A01175_0020</name>
    <name evidence="5" type="ORF">TM448B02923_0014</name>
</gene>
<evidence type="ECO:0000313" key="5">
    <source>
        <dbReference type="EMBL" id="QJI02101.1"/>
    </source>
</evidence>
<evidence type="ECO:0000256" key="1">
    <source>
        <dbReference type="SAM" id="MobiDB-lite"/>
    </source>
</evidence>
<dbReference type="Pfam" id="PF23899">
    <property type="entry name" value="SU10_portal"/>
    <property type="match status" value="1"/>
</dbReference>
<dbReference type="EMBL" id="MT142197">
    <property type="protein sequence ID" value="QJA75979.1"/>
    <property type="molecule type" value="Genomic_DNA"/>
</dbReference>
<sequence>MNEETVVKKKGEVLKEYLLKRYAQGKEYWQPFQDNWAEIKKEYVGVLSDAKEDWQGNIIVPTLKKVVRNLVSLYLSMLLSKGAESFDLGPGEESDKKNAENLRLKIVYDLNTMDIERKMIPLLQDFVRYGYAVAYIPWKHTVEKMRTGKNTIKDVVIFDGPDVGSCDLQKLVTDPNCKDLSSWKIYEQNDVPILYLKQKEKEKVYFNIDALRVSLGDNVDIVDTLEYHGLVPKRLIEGDVDDPDEPNPFEDEYVQAIIVLAGDTVIRASVYPYWCNNIFVPFVNDSDIDELVGMGSGDDIKALAPMLTNLYNKLTDSVNIVTNPMYEIEQNNYLGRSKTVLARPGRLLPVKKIGGIREIDTTAQASSLQLLPQLISMINGIIEEITGSTPQIMPTSDKKDVHSTATGLAMMTEKSMQPINTKVKFYIEPAFRKVLGIIYRHNIQHFKRADAVRILGQKKAAELNLEYLTKADIMMKGNPDFIPTGISGFMEKKVEIQNLLDFMKIGATTMIPATEKDLLGNEMPITNPDGSPAMKPFMNLQVIVRRIGELLKIKDLDELIPEENKEKEVNPRPNASKLPPQSASRIGQQVGNTPALPAGGTNIARGMRG</sequence>
<organism evidence="2">
    <name type="scientific">viral metagenome</name>
    <dbReference type="NCBI Taxonomy" id="1070528"/>
    <lineage>
        <taxon>unclassified sequences</taxon>
        <taxon>metagenomes</taxon>
        <taxon>organismal metagenomes</taxon>
    </lineage>
</organism>
<feature type="compositionally biased region" description="Polar residues" evidence="1">
    <location>
        <begin position="579"/>
        <end position="592"/>
    </location>
</feature>
<reference evidence="2" key="1">
    <citation type="submission" date="2020-03" db="EMBL/GenBank/DDBJ databases">
        <title>The deep terrestrial virosphere.</title>
        <authorList>
            <person name="Holmfeldt K."/>
            <person name="Nilsson E."/>
            <person name="Simone D."/>
            <person name="Lopez-Fernandez M."/>
            <person name="Wu X."/>
            <person name="de Brujin I."/>
            <person name="Lundin D."/>
            <person name="Andersson A."/>
            <person name="Bertilsson S."/>
            <person name="Dopson M."/>
        </authorList>
    </citation>
    <scope>NUCLEOTIDE SEQUENCE</scope>
    <source>
        <strain evidence="3">MM415A01615</strain>
        <strain evidence="4">MM415B02225</strain>
        <strain evidence="2">TM448A01175</strain>
        <strain evidence="5">TM448B02923</strain>
    </source>
</reference>
<proteinExistence type="predicted"/>
<evidence type="ECO:0000313" key="4">
    <source>
        <dbReference type="EMBL" id="QJA85415.1"/>
    </source>
</evidence>
<protein>
    <submittedName>
        <fullName evidence="2">Putative portal protein</fullName>
    </submittedName>
</protein>
<accession>A0A6H1ZNL4</accession>
<dbReference type="EMBL" id="MT144106">
    <property type="protein sequence ID" value="QJA48865.1"/>
    <property type="molecule type" value="Genomic_DNA"/>
</dbReference>